<dbReference type="Proteomes" id="UP000609064">
    <property type="component" value="Unassembled WGS sequence"/>
</dbReference>
<proteinExistence type="predicted"/>
<evidence type="ECO:0000259" key="2">
    <source>
        <dbReference type="Pfam" id="PF21783"/>
    </source>
</evidence>
<sequence>MKKVIFSVLVLGVVACMDMNNVQPEQNINYPAAYIVNGESSTLSVVNLNTNEVATTIQLTDGSSTSTHGAGHTATPGFLAYPHHIYINATKSQIAVAAPGVDLSAGHAGGTHAGTGKVAVLDAMKGINVKIFDVPMSNHNAVFSPDGKEIWTSQTDGKVLVYDATTYALKNTVMVGNGSAEVTFSFDGTVAFVANGEDNSVSAISPVTKTVLATIAVGKNPVGAWIGADNRMYVDNEDGQTVSIIDVKTLKIVETVTLGFMPGFVAYQADMKEMWVTDPTAGKVHWWTKGADGKMTRTGSFLTGAGSHAIAFNAMNAYVTNQEAASVSVIDIMQHTVTKTLTVGLKPNGIVIKL</sequence>
<dbReference type="Gene3D" id="2.130.10.10">
    <property type="entry name" value="YVTN repeat-like/Quinoprotein amine dehydrogenase"/>
    <property type="match status" value="2"/>
</dbReference>
<gene>
    <name evidence="3" type="ORF">GCM10011514_10190</name>
</gene>
<dbReference type="PANTHER" id="PTHR47197">
    <property type="entry name" value="PROTEIN NIRF"/>
    <property type="match status" value="1"/>
</dbReference>
<comment type="caution">
    <text evidence="3">The sequence shown here is derived from an EMBL/GenBank/DDBJ whole genome shotgun (WGS) entry which is preliminary data.</text>
</comment>
<evidence type="ECO:0000313" key="4">
    <source>
        <dbReference type="Proteomes" id="UP000609064"/>
    </source>
</evidence>
<dbReference type="InterPro" id="IPR011048">
    <property type="entry name" value="Haem_d1_sf"/>
</dbReference>
<dbReference type="NCBIfam" id="TIGR02276">
    <property type="entry name" value="beta_rpt_yvtn"/>
    <property type="match status" value="2"/>
</dbReference>
<accession>A0A916YJI7</accession>
<dbReference type="InterPro" id="IPR015943">
    <property type="entry name" value="WD40/YVTN_repeat-like_dom_sf"/>
</dbReference>
<dbReference type="AlphaFoldDB" id="A0A916YJI7"/>
<dbReference type="RefSeq" id="WP_188764958.1">
    <property type="nucleotide sequence ID" value="NZ_BMKK01000002.1"/>
</dbReference>
<dbReference type="PROSITE" id="PS51257">
    <property type="entry name" value="PROKAR_LIPOPROTEIN"/>
    <property type="match status" value="1"/>
</dbReference>
<dbReference type="InterPro" id="IPR051200">
    <property type="entry name" value="Host-pathogen_enzymatic-act"/>
</dbReference>
<dbReference type="InterPro" id="IPR048433">
    <property type="entry name" value="YNCE-like_beta-prop"/>
</dbReference>
<keyword evidence="1" id="KW-0732">Signal</keyword>
<protein>
    <recommendedName>
        <fullName evidence="2">YNCE-like beta-propeller domain-containing protein</fullName>
    </recommendedName>
</protein>
<evidence type="ECO:0000313" key="3">
    <source>
        <dbReference type="EMBL" id="GGD48152.1"/>
    </source>
</evidence>
<keyword evidence="4" id="KW-1185">Reference proteome</keyword>
<dbReference type="SUPFAM" id="SSF51004">
    <property type="entry name" value="C-terminal (heme d1) domain of cytochrome cd1-nitrite reductase"/>
    <property type="match status" value="1"/>
</dbReference>
<evidence type="ECO:0000256" key="1">
    <source>
        <dbReference type="ARBA" id="ARBA00022729"/>
    </source>
</evidence>
<organism evidence="3 4">
    <name type="scientific">Emticicia aquatilis</name>
    <dbReference type="NCBI Taxonomy" id="1537369"/>
    <lineage>
        <taxon>Bacteria</taxon>
        <taxon>Pseudomonadati</taxon>
        <taxon>Bacteroidota</taxon>
        <taxon>Cytophagia</taxon>
        <taxon>Cytophagales</taxon>
        <taxon>Leadbetterellaceae</taxon>
        <taxon>Emticicia</taxon>
    </lineage>
</organism>
<dbReference type="InterPro" id="IPR011964">
    <property type="entry name" value="YVTN_b-propeller_repeat"/>
</dbReference>
<dbReference type="EMBL" id="BMKK01000002">
    <property type="protein sequence ID" value="GGD48152.1"/>
    <property type="molecule type" value="Genomic_DNA"/>
</dbReference>
<feature type="domain" description="YNCE-like beta-propeller" evidence="2">
    <location>
        <begin position="189"/>
        <end position="274"/>
    </location>
</feature>
<reference evidence="3" key="1">
    <citation type="journal article" date="2014" name="Int. J. Syst. Evol. Microbiol.">
        <title>Complete genome sequence of Corynebacterium casei LMG S-19264T (=DSM 44701T), isolated from a smear-ripened cheese.</title>
        <authorList>
            <consortium name="US DOE Joint Genome Institute (JGI-PGF)"/>
            <person name="Walter F."/>
            <person name="Albersmeier A."/>
            <person name="Kalinowski J."/>
            <person name="Ruckert C."/>
        </authorList>
    </citation>
    <scope>NUCLEOTIDE SEQUENCE</scope>
    <source>
        <strain evidence="3">CGMCC 1.15958</strain>
    </source>
</reference>
<dbReference type="PANTHER" id="PTHR47197:SF3">
    <property type="entry name" value="DIHYDRO-HEME D1 DEHYDROGENASE"/>
    <property type="match status" value="1"/>
</dbReference>
<dbReference type="Pfam" id="PF21783">
    <property type="entry name" value="YNCE"/>
    <property type="match status" value="1"/>
</dbReference>
<reference evidence="3" key="2">
    <citation type="submission" date="2020-09" db="EMBL/GenBank/DDBJ databases">
        <authorList>
            <person name="Sun Q."/>
            <person name="Zhou Y."/>
        </authorList>
    </citation>
    <scope>NUCLEOTIDE SEQUENCE</scope>
    <source>
        <strain evidence="3">CGMCC 1.15958</strain>
    </source>
</reference>
<name>A0A916YJI7_9BACT</name>